<evidence type="ECO:0000256" key="3">
    <source>
        <dbReference type="ARBA" id="ARBA00022741"/>
    </source>
</evidence>
<evidence type="ECO:0000256" key="5">
    <source>
        <dbReference type="ARBA" id="ARBA00022840"/>
    </source>
</evidence>
<protein>
    <recommendedName>
        <fullName evidence="2 9">DNA mismatch repair protein MutS</fullName>
    </recommendedName>
</protein>
<sequence length="869" mass="93248">MSVTPMMAQYLEIKAEAPDALLFYRMGDFYELFFDDAVAASAALDIALTKRGKHLGEDIAMCGVPVHSAENYLMTLIRKGFRVAVCEQLESPEEAKKRGSKSVVKRGIVRLVTPGTLTEDTLLEARAHNYLAAFHEVRGEGALAWADISTGAFHVAACPRVRLGPDLARLGVAELILGEGAEGATVAEEQGASVTPLGRSAFDSAGAETRLKALFKVKSLDSFGQFSRAELGAMGALIEYVEITQRGRLPLLRPPRREAAGAMMAIDAATRRNLELTRGAGGGRDGSLLWAIDRTVTAGGARLLERRVAAPSAHVETIRARLDAVDWAVRNDALAQQLRDMLRRAPDMDRALSRLSLDRGGPRDLAAIRDGLAAGQSVFSAVFETDLPLDVAALAGEEALSERLEQALVAEPPVMLRDGGAIAAGFDAELDEARALRDEGRGVIARLQADYVAATGIASLKVKHNNVLGYFVETTATHAEKMRADAAFIHRQTTANQVRFTTVELSELETKILNAGARAQEIETRIFAALRQAVLDAADPVFAAARALAELDVITALADLARAEDWCRPQVDESRAFAVRAGRHPVVERALKRDGAPFVANDTALTAEDGAAIRLLTGPNMAGKSTWLRQNALIAVLAQMGAFVPAEAAHIGVVSQLFSRVGASDDLARGRSTFMVEMVETAAILNQADDRALVILDEIGRGTATYDGLSIAWATLEHLHDVNRCRALFATHYHEMTALAAKLDGVENATVAVREWEGEVIFLHEVRDGAADRSYGVQVAKLAGLPPAVVERARAVLDALEKGEREGGGKARAMIDDLPLFRAAPAPAPAPQTKSAAEDRLREVLPDELTPREALDLLYELKGLAGGRA</sequence>
<name>A0ABY8LG81_9RHOB</name>
<dbReference type="Gene3D" id="3.30.420.110">
    <property type="entry name" value="MutS, connector domain"/>
    <property type="match status" value="1"/>
</dbReference>
<dbReference type="Gene3D" id="3.40.50.300">
    <property type="entry name" value="P-loop containing nucleotide triphosphate hydrolases"/>
    <property type="match status" value="1"/>
</dbReference>
<dbReference type="NCBIfam" id="NF003810">
    <property type="entry name" value="PRK05399.1"/>
    <property type="match status" value="1"/>
</dbReference>
<accession>A0ABY8LG81</accession>
<dbReference type="InterPro" id="IPR036678">
    <property type="entry name" value="MutS_con_dom_sf"/>
</dbReference>
<dbReference type="SUPFAM" id="SSF55271">
    <property type="entry name" value="DNA repair protein MutS, domain I"/>
    <property type="match status" value="1"/>
</dbReference>
<evidence type="ECO:0000256" key="7">
    <source>
        <dbReference type="ARBA" id="ARBA00023204"/>
    </source>
</evidence>
<dbReference type="RefSeq" id="WP_279967373.1">
    <property type="nucleotide sequence ID" value="NZ_CP122537.1"/>
</dbReference>
<dbReference type="SMART" id="SM00534">
    <property type="entry name" value="MUTSac"/>
    <property type="match status" value="1"/>
</dbReference>
<evidence type="ECO:0000256" key="2">
    <source>
        <dbReference type="ARBA" id="ARBA00021982"/>
    </source>
</evidence>
<keyword evidence="13" id="KW-1185">Reference proteome</keyword>
<dbReference type="Gene3D" id="3.40.1170.10">
    <property type="entry name" value="DNA repair protein MutS, domain I"/>
    <property type="match status" value="1"/>
</dbReference>
<dbReference type="SUPFAM" id="SSF48334">
    <property type="entry name" value="DNA repair protein MutS, domain III"/>
    <property type="match status" value="1"/>
</dbReference>
<dbReference type="Pfam" id="PF01624">
    <property type="entry name" value="MutS_I"/>
    <property type="match status" value="1"/>
</dbReference>
<keyword evidence="7 9" id="KW-0234">DNA repair</keyword>
<comment type="similarity">
    <text evidence="1 9 10">Belongs to the DNA mismatch repair MutS family.</text>
</comment>
<dbReference type="CDD" id="cd03284">
    <property type="entry name" value="ABC_MutS1"/>
    <property type="match status" value="1"/>
</dbReference>
<dbReference type="InterPro" id="IPR005748">
    <property type="entry name" value="DNA_mismatch_repair_MutS"/>
</dbReference>
<dbReference type="PIRSF" id="PIRSF037677">
    <property type="entry name" value="DNA_mis_repair_Msh6"/>
    <property type="match status" value="1"/>
</dbReference>
<dbReference type="PANTHER" id="PTHR11361">
    <property type="entry name" value="DNA MISMATCH REPAIR PROTEIN MUTS FAMILY MEMBER"/>
    <property type="match status" value="1"/>
</dbReference>
<dbReference type="SUPFAM" id="SSF52540">
    <property type="entry name" value="P-loop containing nucleoside triphosphate hydrolases"/>
    <property type="match status" value="1"/>
</dbReference>
<evidence type="ECO:0000256" key="10">
    <source>
        <dbReference type="RuleBase" id="RU003756"/>
    </source>
</evidence>
<evidence type="ECO:0000259" key="11">
    <source>
        <dbReference type="PROSITE" id="PS00486"/>
    </source>
</evidence>
<evidence type="ECO:0000256" key="6">
    <source>
        <dbReference type="ARBA" id="ARBA00023125"/>
    </source>
</evidence>
<organism evidence="12 13">
    <name type="scientific">Jannaschia ovalis</name>
    <dbReference type="NCBI Taxonomy" id="3038773"/>
    <lineage>
        <taxon>Bacteria</taxon>
        <taxon>Pseudomonadati</taxon>
        <taxon>Pseudomonadota</taxon>
        <taxon>Alphaproteobacteria</taxon>
        <taxon>Rhodobacterales</taxon>
        <taxon>Roseobacteraceae</taxon>
        <taxon>Jannaschia</taxon>
    </lineage>
</organism>
<dbReference type="InterPro" id="IPR007860">
    <property type="entry name" value="DNA_mmatch_repair_MutS_con_dom"/>
</dbReference>
<dbReference type="InterPro" id="IPR036187">
    <property type="entry name" value="DNA_mismatch_repair_MutS_sf"/>
</dbReference>
<dbReference type="SMART" id="SM00533">
    <property type="entry name" value="MUTSd"/>
    <property type="match status" value="1"/>
</dbReference>
<dbReference type="PANTHER" id="PTHR11361:SF34">
    <property type="entry name" value="DNA MISMATCH REPAIR PROTEIN MSH1, MITOCHONDRIAL"/>
    <property type="match status" value="1"/>
</dbReference>
<evidence type="ECO:0000313" key="12">
    <source>
        <dbReference type="EMBL" id="WGH80304.1"/>
    </source>
</evidence>
<gene>
    <name evidence="9 12" type="primary">mutS</name>
    <name evidence="12" type="ORF">P8627_08580</name>
</gene>
<dbReference type="InterPro" id="IPR017261">
    <property type="entry name" value="DNA_mismatch_repair_MutS/MSH"/>
</dbReference>
<feature type="binding site" evidence="9">
    <location>
        <begin position="618"/>
        <end position="625"/>
    </location>
    <ligand>
        <name>ATP</name>
        <dbReference type="ChEBI" id="CHEBI:30616"/>
    </ligand>
</feature>
<keyword evidence="6 9" id="KW-0238">DNA-binding</keyword>
<dbReference type="InterPro" id="IPR007861">
    <property type="entry name" value="DNA_mismatch_repair_MutS_clamp"/>
</dbReference>
<dbReference type="Proteomes" id="UP001243420">
    <property type="component" value="Chromosome"/>
</dbReference>
<evidence type="ECO:0000256" key="9">
    <source>
        <dbReference type="HAMAP-Rule" id="MF_00096"/>
    </source>
</evidence>
<evidence type="ECO:0000256" key="4">
    <source>
        <dbReference type="ARBA" id="ARBA00022763"/>
    </source>
</evidence>
<dbReference type="InterPro" id="IPR045076">
    <property type="entry name" value="MutS"/>
</dbReference>
<dbReference type="Gene3D" id="1.10.1420.10">
    <property type="match status" value="2"/>
</dbReference>
<dbReference type="Gene3D" id="6.10.140.430">
    <property type="match status" value="1"/>
</dbReference>
<proteinExistence type="inferred from homology"/>
<dbReference type="Pfam" id="PF05188">
    <property type="entry name" value="MutS_II"/>
    <property type="match status" value="1"/>
</dbReference>
<reference evidence="12 13" key="1">
    <citation type="submission" date="2023-04" db="EMBL/GenBank/DDBJ databases">
        <title>Jannaschia ovalis sp. nov., a marine bacterium isolated from sea tidal flat.</title>
        <authorList>
            <person name="Kwon D.Y."/>
            <person name="Kim J.-J."/>
        </authorList>
    </citation>
    <scope>NUCLEOTIDE SEQUENCE [LARGE SCALE GENOMIC DNA]</scope>
    <source>
        <strain evidence="12 13">GRR-S6-38</strain>
    </source>
</reference>
<dbReference type="HAMAP" id="MF_00096">
    <property type="entry name" value="MutS"/>
    <property type="match status" value="1"/>
</dbReference>
<dbReference type="InterPro" id="IPR000432">
    <property type="entry name" value="DNA_mismatch_repair_MutS_C"/>
</dbReference>
<dbReference type="InterPro" id="IPR016151">
    <property type="entry name" value="DNA_mismatch_repair_MutS_N"/>
</dbReference>
<comment type="function">
    <text evidence="8 9">This protein is involved in the repair of mismatches in DNA. It is possible that it carries out the mismatch recognition step. This protein has a weak ATPase activity.</text>
</comment>
<dbReference type="Pfam" id="PF00488">
    <property type="entry name" value="MutS_V"/>
    <property type="match status" value="1"/>
</dbReference>
<dbReference type="NCBIfam" id="TIGR01070">
    <property type="entry name" value="mutS1"/>
    <property type="match status" value="1"/>
</dbReference>
<dbReference type="InterPro" id="IPR007696">
    <property type="entry name" value="DNA_mismatch_repair_MutS_core"/>
</dbReference>
<dbReference type="Pfam" id="PF05192">
    <property type="entry name" value="MutS_III"/>
    <property type="match status" value="1"/>
</dbReference>
<evidence type="ECO:0000256" key="8">
    <source>
        <dbReference type="ARBA" id="ARBA00024647"/>
    </source>
</evidence>
<feature type="domain" description="DNA mismatch repair proteins mutS family" evidence="11">
    <location>
        <begin position="692"/>
        <end position="708"/>
    </location>
</feature>
<dbReference type="SUPFAM" id="SSF53150">
    <property type="entry name" value="DNA repair protein MutS, domain II"/>
    <property type="match status" value="1"/>
</dbReference>
<dbReference type="PROSITE" id="PS00486">
    <property type="entry name" value="DNA_MISMATCH_REPAIR_2"/>
    <property type="match status" value="1"/>
</dbReference>
<keyword evidence="4 9" id="KW-0227">DNA damage</keyword>
<evidence type="ECO:0000313" key="13">
    <source>
        <dbReference type="Proteomes" id="UP001243420"/>
    </source>
</evidence>
<keyword evidence="5 9" id="KW-0067">ATP-binding</keyword>
<dbReference type="InterPro" id="IPR007695">
    <property type="entry name" value="DNA_mismatch_repair_MutS-lik_N"/>
</dbReference>
<keyword evidence="3 9" id="KW-0547">Nucleotide-binding</keyword>
<evidence type="ECO:0000256" key="1">
    <source>
        <dbReference type="ARBA" id="ARBA00006271"/>
    </source>
</evidence>
<dbReference type="EMBL" id="CP122537">
    <property type="protein sequence ID" value="WGH80304.1"/>
    <property type="molecule type" value="Genomic_DNA"/>
</dbReference>
<dbReference type="InterPro" id="IPR027417">
    <property type="entry name" value="P-loop_NTPase"/>
</dbReference>
<dbReference type="Pfam" id="PF05190">
    <property type="entry name" value="MutS_IV"/>
    <property type="match status" value="1"/>
</dbReference>